<dbReference type="Gene3D" id="1.25.40.10">
    <property type="entry name" value="Tetratricopeptide repeat domain"/>
    <property type="match status" value="3"/>
</dbReference>
<dbReference type="InterPro" id="IPR011990">
    <property type="entry name" value="TPR-like_helical_dom_sf"/>
</dbReference>
<dbReference type="InterPro" id="IPR027417">
    <property type="entry name" value="P-loop_NTPase"/>
</dbReference>
<protein>
    <submittedName>
        <fullName evidence="10">Regulatory protein AfsR</fullName>
    </submittedName>
</protein>
<feature type="repeat" description="TPR" evidence="6">
    <location>
        <begin position="941"/>
        <end position="974"/>
    </location>
</feature>
<keyword evidence="11" id="KW-1185">Reference proteome</keyword>
<dbReference type="Pfam" id="PF03704">
    <property type="entry name" value="BTAD"/>
    <property type="match status" value="1"/>
</dbReference>
<dbReference type="Pfam" id="PF00486">
    <property type="entry name" value="Trans_reg_C"/>
    <property type="match status" value="1"/>
</dbReference>
<evidence type="ECO:0000256" key="6">
    <source>
        <dbReference type="PROSITE-ProRule" id="PRU00339"/>
    </source>
</evidence>
<dbReference type="InterPro" id="IPR036388">
    <property type="entry name" value="WH-like_DNA-bd_sf"/>
</dbReference>
<dbReference type="InterPro" id="IPR019734">
    <property type="entry name" value="TPR_rpt"/>
</dbReference>
<dbReference type="PRINTS" id="PR00364">
    <property type="entry name" value="DISEASERSIST"/>
</dbReference>
<reference evidence="11" key="1">
    <citation type="journal article" date="2019" name="Int. J. Syst. Evol. Microbiol.">
        <title>The Global Catalogue of Microorganisms (GCM) 10K type strain sequencing project: providing services to taxonomists for standard genome sequencing and annotation.</title>
        <authorList>
            <consortium name="The Broad Institute Genomics Platform"/>
            <consortium name="The Broad Institute Genome Sequencing Center for Infectious Disease"/>
            <person name="Wu L."/>
            <person name="Ma J."/>
        </authorList>
    </citation>
    <scope>NUCLEOTIDE SEQUENCE [LARGE SCALE GENOMIC DNA]</scope>
    <source>
        <strain evidence="11">CGMCC 4.7349</strain>
    </source>
</reference>
<dbReference type="InterPro" id="IPR005158">
    <property type="entry name" value="BTAD"/>
</dbReference>
<dbReference type="SUPFAM" id="SSF48452">
    <property type="entry name" value="TPR-like"/>
    <property type="match status" value="2"/>
</dbReference>
<dbReference type="InterPro" id="IPR001867">
    <property type="entry name" value="OmpR/PhoB-type_DNA-bd"/>
</dbReference>
<evidence type="ECO:0000259" key="9">
    <source>
        <dbReference type="PROSITE" id="PS51755"/>
    </source>
</evidence>
<dbReference type="InterPro" id="IPR016032">
    <property type="entry name" value="Sig_transdc_resp-reg_C-effctor"/>
</dbReference>
<dbReference type="PROSITE" id="PS50005">
    <property type="entry name" value="TPR"/>
    <property type="match status" value="1"/>
</dbReference>
<evidence type="ECO:0000256" key="4">
    <source>
        <dbReference type="ARBA" id="ARBA00023125"/>
    </source>
</evidence>
<feature type="domain" description="OmpR/PhoB-type" evidence="9">
    <location>
        <begin position="101"/>
        <end position="198"/>
    </location>
</feature>
<feature type="DNA-binding region" description="OmpR/PhoB-type" evidence="7">
    <location>
        <begin position="101"/>
        <end position="198"/>
    </location>
</feature>
<dbReference type="InterPro" id="IPR002182">
    <property type="entry name" value="NB-ARC"/>
</dbReference>
<keyword evidence="6" id="KW-0802">TPR repeat</keyword>
<dbReference type="PANTHER" id="PTHR35807:SF1">
    <property type="entry name" value="TRANSCRIPTIONAL REGULATOR REDD"/>
    <property type="match status" value="1"/>
</dbReference>
<dbReference type="Proteomes" id="UP000656881">
    <property type="component" value="Unassembled WGS sequence"/>
</dbReference>
<sequence>MAIRQSDFARLCARRQWQQPAVFMAVYDATARRLGEPGQITARQLHRWRQPDPPCPRPSSQRVLEEMFGLPLEQLGFTLPAHRHTPPDPGRTPPQDTTPAHDARRPAPPLRFQVLGPVRAWCGTEALPEGRPQERALLTALLLRDGRTATASELIDAVWGQAPPAQALPALRTYASRLRKALGRRTLVSEAGGYAIALPEGALDLALCETYEAQAAEARTAHDPHRARSALRDALALWNGEPLAGVPGPFADAQRSRLAEWRLALLEHRLALDLELGGHLDAVSELTSLTAEHPLREGLRALLMLALYRGGRQGEALGVYADTRRMLDEELGVSPGPELTALHQRVLHADPGLAAPTGTGGEDEPPPQPAHLAQLPAELADFTGRAAAAAHLRQDLLRDPDRVMAIASVRGLGGVGKTTLAVRVAHDVRGHFPGGQLYADLLGQSARPARPQDVLGAFLRALGVPDSALPEDHEERSALYRSTLAGRRVLVLLDNAHSEAQVRPLLPGAPGCAVLITSRARLVAVPGAQVLDLEVMTEQEALVLFARIVGAPRAEAEPTACRDTVAACGHLPLAIRIAAARLVARPAWAVSTLAGRLADERRRLDQLRLGDLAVDASFELGYGQLEATQARAFRRLALPDGLDISLAAAAAVLDENEDTSELLLESLVDTSLLESAAAGRYHYHDLLRLFARDRAVHEDPGGDRTAALSRLLGFYLATACHAYELENPGDRLVEHLAPTERQALLFDDRQQALDWVYSEGPALLACVRQCAAEPALAPMAADVLLVTQDLMESGAYRQTYASASSAVAEEARRGGDPRTEGRARVVLGQVHHLAGRAERAREEAERAHALGATADDALTLGYAPNLLGLLAILHGRHQAAAGCFTQALSAFRADGNRYGETAMLMNLGRAQLGLGQTESAIAASEQSVELWRELGATLRLANGYYALGLALHEAGRYDEALQRFDQGLEMFQESRQPYWIGMTHFRMATAQLAASRARAAAAHAERALVLLRDIGGDQRLAGVLSLLARALHQLGQQERAHTCRQEALSLLERIGSPEAAHVRALLAPVGNS</sequence>
<dbReference type="SUPFAM" id="SSF46894">
    <property type="entry name" value="C-terminal effector domain of the bipartite response regulators"/>
    <property type="match status" value="1"/>
</dbReference>
<evidence type="ECO:0000256" key="8">
    <source>
        <dbReference type="SAM" id="MobiDB-lite"/>
    </source>
</evidence>
<proteinExistence type="inferred from homology"/>
<evidence type="ECO:0000256" key="1">
    <source>
        <dbReference type="ARBA" id="ARBA00005820"/>
    </source>
</evidence>
<feature type="region of interest" description="Disordered" evidence="8">
    <location>
        <begin position="79"/>
        <end position="108"/>
    </location>
</feature>
<dbReference type="PANTHER" id="PTHR35807">
    <property type="entry name" value="TRANSCRIPTIONAL REGULATOR REDD-RELATED"/>
    <property type="match status" value="1"/>
</dbReference>
<dbReference type="SMART" id="SM00862">
    <property type="entry name" value="Trans_reg_C"/>
    <property type="match status" value="1"/>
</dbReference>
<evidence type="ECO:0000313" key="11">
    <source>
        <dbReference type="Proteomes" id="UP000656881"/>
    </source>
</evidence>
<keyword evidence="5" id="KW-0804">Transcription</keyword>
<keyword evidence="3" id="KW-0805">Transcription regulation</keyword>
<dbReference type="SUPFAM" id="SSF52540">
    <property type="entry name" value="P-loop containing nucleoside triphosphate hydrolases"/>
    <property type="match status" value="1"/>
</dbReference>
<evidence type="ECO:0000256" key="3">
    <source>
        <dbReference type="ARBA" id="ARBA00023015"/>
    </source>
</evidence>
<comment type="caution">
    <text evidence="10">The sequence shown here is derived from an EMBL/GenBank/DDBJ whole genome shotgun (WGS) entry which is preliminary data.</text>
</comment>
<name>A0ABQ2M0S7_9ACTN</name>
<dbReference type="Gene3D" id="3.40.50.300">
    <property type="entry name" value="P-loop containing nucleotide triphosphate hydrolases"/>
    <property type="match status" value="1"/>
</dbReference>
<dbReference type="Pfam" id="PF13424">
    <property type="entry name" value="TPR_12"/>
    <property type="match status" value="1"/>
</dbReference>
<dbReference type="Pfam" id="PF00931">
    <property type="entry name" value="NB-ARC"/>
    <property type="match status" value="1"/>
</dbReference>
<dbReference type="CDD" id="cd15831">
    <property type="entry name" value="BTAD"/>
    <property type="match status" value="1"/>
</dbReference>
<dbReference type="SMART" id="SM01043">
    <property type="entry name" value="BTAD"/>
    <property type="match status" value="1"/>
</dbReference>
<dbReference type="InterPro" id="IPR051677">
    <property type="entry name" value="AfsR-DnrI-RedD_regulator"/>
</dbReference>
<dbReference type="EMBL" id="BMNG01000007">
    <property type="protein sequence ID" value="GGO45252.1"/>
    <property type="molecule type" value="Genomic_DNA"/>
</dbReference>
<evidence type="ECO:0000313" key="10">
    <source>
        <dbReference type="EMBL" id="GGO45252.1"/>
    </source>
</evidence>
<comment type="similarity">
    <text evidence="1">Belongs to the AfsR/DnrI/RedD regulatory family.</text>
</comment>
<dbReference type="RefSeq" id="WP_229697010.1">
    <property type="nucleotide sequence ID" value="NZ_BMNG01000007.1"/>
</dbReference>
<keyword evidence="2" id="KW-0902">Two-component regulatory system</keyword>
<gene>
    <name evidence="10" type="primary">afsR</name>
    <name evidence="10" type="ORF">GCM10012286_33340</name>
</gene>
<evidence type="ECO:0000256" key="5">
    <source>
        <dbReference type="ARBA" id="ARBA00023163"/>
    </source>
</evidence>
<dbReference type="PROSITE" id="PS50293">
    <property type="entry name" value="TPR_REGION"/>
    <property type="match status" value="1"/>
</dbReference>
<dbReference type="SMART" id="SM00028">
    <property type="entry name" value="TPR"/>
    <property type="match status" value="5"/>
</dbReference>
<dbReference type="Gene3D" id="1.10.10.10">
    <property type="entry name" value="Winged helix-like DNA-binding domain superfamily/Winged helix DNA-binding domain"/>
    <property type="match status" value="1"/>
</dbReference>
<accession>A0ABQ2M0S7</accession>
<organism evidence="10 11">
    <name type="scientific">Streptomyces lasiicapitis</name>
    <dbReference type="NCBI Taxonomy" id="1923961"/>
    <lineage>
        <taxon>Bacteria</taxon>
        <taxon>Bacillati</taxon>
        <taxon>Actinomycetota</taxon>
        <taxon>Actinomycetes</taxon>
        <taxon>Kitasatosporales</taxon>
        <taxon>Streptomycetaceae</taxon>
        <taxon>Streptomyces</taxon>
    </lineage>
</organism>
<keyword evidence="4 7" id="KW-0238">DNA-binding</keyword>
<evidence type="ECO:0000256" key="7">
    <source>
        <dbReference type="PROSITE-ProRule" id="PRU01091"/>
    </source>
</evidence>
<evidence type="ECO:0000256" key="2">
    <source>
        <dbReference type="ARBA" id="ARBA00023012"/>
    </source>
</evidence>
<dbReference type="PROSITE" id="PS51755">
    <property type="entry name" value="OMPR_PHOB"/>
    <property type="match status" value="1"/>
</dbReference>